<keyword evidence="3" id="KW-0040">ANK repeat</keyword>
<gene>
    <name evidence="5" type="ORF">BN1723_010403</name>
</gene>
<dbReference type="AlphaFoldDB" id="A0A0G4KY26"/>
<dbReference type="PROSITE" id="PS50088">
    <property type="entry name" value="ANK_REPEAT"/>
    <property type="match status" value="1"/>
</dbReference>
<evidence type="ECO:0000256" key="3">
    <source>
        <dbReference type="PROSITE-ProRule" id="PRU00023"/>
    </source>
</evidence>
<dbReference type="Pfam" id="PF13857">
    <property type="entry name" value="Ank_5"/>
    <property type="match status" value="1"/>
</dbReference>
<evidence type="ECO:0000256" key="2">
    <source>
        <dbReference type="ARBA" id="ARBA00023445"/>
    </source>
</evidence>
<feature type="domain" description="NAD-dependent epimerase/dehydratase" evidence="4">
    <location>
        <begin position="25"/>
        <end position="272"/>
    </location>
</feature>
<dbReference type="PANTHER" id="PTHR10366:SF579">
    <property type="entry name" value="3-BETA HYDROXYSTEROID DEHYDROGENASE_ISOMERASE FAMILY PROTEIN (AFU_ORTHOLOGUE AFUA_3G02250)"/>
    <property type="match status" value="1"/>
</dbReference>
<dbReference type="PANTHER" id="PTHR10366">
    <property type="entry name" value="NAD DEPENDENT EPIMERASE/DEHYDRATASE"/>
    <property type="match status" value="1"/>
</dbReference>
<evidence type="ECO:0000313" key="5">
    <source>
        <dbReference type="EMBL" id="CRK14621.1"/>
    </source>
</evidence>
<dbReference type="EMBL" id="CVQI01005224">
    <property type="protein sequence ID" value="CRK14621.1"/>
    <property type="molecule type" value="Genomic_DNA"/>
</dbReference>
<dbReference type="GO" id="GO:0016616">
    <property type="term" value="F:oxidoreductase activity, acting on the CH-OH group of donors, NAD or NADP as acceptor"/>
    <property type="evidence" value="ECO:0007669"/>
    <property type="project" value="TreeGrafter"/>
</dbReference>
<dbReference type="InterPro" id="IPR050425">
    <property type="entry name" value="NAD(P)_dehydrat-like"/>
</dbReference>
<organism evidence="5 6">
    <name type="scientific">Verticillium longisporum</name>
    <name type="common">Verticillium dahliae var. longisporum</name>
    <dbReference type="NCBI Taxonomy" id="100787"/>
    <lineage>
        <taxon>Eukaryota</taxon>
        <taxon>Fungi</taxon>
        <taxon>Dikarya</taxon>
        <taxon>Ascomycota</taxon>
        <taxon>Pezizomycotina</taxon>
        <taxon>Sordariomycetes</taxon>
        <taxon>Hypocreomycetidae</taxon>
        <taxon>Glomerellales</taxon>
        <taxon>Plectosphaerellaceae</taxon>
        <taxon>Verticillium</taxon>
    </lineage>
</organism>
<evidence type="ECO:0000259" key="4">
    <source>
        <dbReference type="Pfam" id="PF01370"/>
    </source>
</evidence>
<dbReference type="InterPro" id="IPR002110">
    <property type="entry name" value="Ankyrin_rpt"/>
</dbReference>
<dbReference type="SMART" id="SM00248">
    <property type="entry name" value="ANK"/>
    <property type="match status" value="2"/>
</dbReference>
<evidence type="ECO:0000313" key="6">
    <source>
        <dbReference type="Proteomes" id="UP000045706"/>
    </source>
</evidence>
<sequence>MATSPYYAPCLHSCGLRLTYPRQYILVTGATGFIGAHIVDVFLSRGLRVRGATRSLAKGHLMMQSRPQYASKLDFVQVADFAEGGDFSEAVKDVDAVVHVASPFSYDTKDNEKELILPAMAGVKAILAAAASNPNITRLVLTSSFASIMDANRSAPPYFTYTGDDWNPLTYAKAAAPSAPAFLAYRGSKLFAERAAWDFVAAREPAFTLVTLCPPMTFGPVVHPVASVDKLNESNAVLWKIAKGESPLPVARVPFWIDVRDLALAHVEAVLRPGVGGQRFVPAAAERFSYGRAAAIMVDEFDWAKSKVQVEAQTIDESHGLDAQTAAEALGLEYRSFRQTVVDLVRQAYEMNAKAVDKLNESNAVLWRIAGGESPLPVARVPFWIDVRDLALAHVEALLRPGVGGQRFVPAASERFSYGRAASIMVDEFDWAKTKVQVEAQAVDESHGLDGQTAAEALGLEYRSFKQTVVDLVRQAYEMDAKADETLFLSSANDEMLKKSTHYCRQIWNQFTGLVDDLTVDVAAARGFSRRTEAKLMVVLSKSTLAQYEQRMRYAILILIAAQSFCTQNQPLSIWKPRSFLMAGLFGRFCYETLDHEGDGDGDDVYQSTRRRRAYHTAAYDPEAISDNYDQAMLSTFSCPDGCSVELWDYQVVKSAAGWQTNLQVWNIRPESSPVFQYALEGELELLREMFNKGIASPFDRTQDGFTLLHMAALGKAIEVFKALLTMGVDAYAQDGHGLSALQLIDGSLFRWYDPEMLDQIVRVNRFLDAVDVWDIDHFATQYHLCRFEWIVLSTATEPKLLELRYGPRPEDWDLIWDMDIEELAGDFWEMIDEMPLPMPGAW</sequence>
<dbReference type="InterPro" id="IPR036291">
    <property type="entry name" value="NAD(P)-bd_dom_sf"/>
</dbReference>
<dbReference type="Gene3D" id="1.25.40.20">
    <property type="entry name" value="Ankyrin repeat-containing domain"/>
    <property type="match status" value="1"/>
</dbReference>
<evidence type="ECO:0000256" key="1">
    <source>
        <dbReference type="ARBA" id="ARBA00023002"/>
    </source>
</evidence>
<accession>A0A0G4KY26</accession>
<dbReference type="Proteomes" id="UP000045706">
    <property type="component" value="Unassembled WGS sequence"/>
</dbReference>
<dbReference type="InterPro" id="IPR036770">
    <property type="entry name" value="Ankyrin_rpt-contain_sf"/>
</dbReference>
<reference evidence="6" key="1">
    <citation type="submission" date="2015-05" db="EMBL/GenBank/DDBJ databases">
        <authorList>
            <person name="Fogelqvist Johan"/>
        </authorList>
    </citation>
    <scope>NUCLEOTIDE SEQUENCE [LARGE SCALE GENOMIC DNA]</scope>
</reference>
<dbReference type="PROSITE" id="PS50297">
    <property type="entry name" value="ANK_REP_REGION"/>
    <property type="match status" value="1"/>
</dbReference>
<dbReference type="SUPFAM" id="SSF48403">
    <property type="entry name" value="Ankyrin repeat"/>
    <property type="match status" value="1"/>
</dbReference>
<comment type="similarity">
    <text evidence="2">Belongs to the NAD(P)-dependent epimerase/dehydratase family. Dihydroflavonol-4-reductase subfamily.</text>
</comment>
<dbReference type="SUPFAM" id="SSF51735">
    <property type="entry name" value="NAD(P)-binding Rossmann-fold domains"/>
    <property type="match status" value="2"/>
</dbReference>
<protein>
    <recommendedName>
        <fullName evidence="4">NAD-dependent epimerase/dehydratase domain-containing protein</fullName>
    </recommendedName>
</protein>
<feature type="non-terminal residue" evidence="5">
    <location>
        <position position="843"/>
    </location>
</feature>
<dbReference type="InterPro" id="IPR001509">
    <property type="entry name" value="Epimerase_deHydtase"/>
</dbReference>
<name>A0A0G4KY26_VERLO</name>
<dbReference type="Pfam" id="PF01370">
    <property type="entry name" value="Epimerase"/>
    <property type="match status" value="1"/>
</dbReference>
<dbReference type="Gene3D" id="3.40.50.720">
    <property type="entry name" value="NAD(P)-binding Rossmann-like Domain"/>
    <property type="match status" value="2"/>
</dbReference>
<keyword evidence="1" id="KW-0560">Oxidoreductase</keyword>
<feature type="repeat" description="ANK" evidence="3">
    <location>
        <begin position="704"/>
        <end position="736"/>
    </location>
</feature>
<proteinExistence type="inferred from homology"/>